<dbReference type="AlphaFoldDB" id="S8DS33"/>
<dbReference type="STRING" id="743788.S8DS33"/>
<dbReference type="PANTHER" id="PTHR34587">
    <property type="entry name" value="VWFA DOMAIN-CONTAINING PROTEIN"/>
    <property type="match status" value="1"/>
</dbReference>
<evidence type="ECO:0000313" key="3">
    <source>
        <dbReference type="EMBL" id="EPS95477.1"/>
    </source>
</evidence>
<keyword evidence="2" id="KW-0732">Signal</keyword>
<evidence type="ECO:0000256" key="1">
    <source>
        <dbReference type="SAM" id="MobiDB-lite"/>
    </source>
</evidence>
<evidence type="ECO:0000313" key="4">
    <source>
        <dbReference type="Proteomes" id="UP000015241"/>
    </source>
</evidence>
<protein>
    <submittedName>
        <fullName evidence="3">Uncharacterized protein</fullName>
    </submittedName>
</protein>
<feature type="compositionally biased region" description="Low complexity" evidence="1">
    <location>
        <begin position="86"/>
        <end position="129"/>
    </location>
</feature>
<dbReference type="Proteomes" id="UP000015241">
    <property type="component" value="Unassembled WGS sequence"/>
</dbReference>
<dbReference type="EMBL" id="KE504206">
    <property type="protein sequence ID" value="EPS95477.1"/>
    <property type="molecule type" value="Genomic_DNA"/>
</dbReference>
<feature type="region of interest" description="Disordered" evidence="1">
    <location>
        <begin position="358"/>
        <end position="382"/>
    </location>
</feature>
<feature type="chain" id="PRO_5004562600" evidence="2">
    <location>
        <begin position="21"/>
        <end position="426"/>
    </location>
</feature>
<keyword evidence="4" id="KW-1185">Reference proteome</keyword>
<reference evidence="3 4" key="1">
    <citation type="journal article" date="2012" name="Science">
        <title>The Paleozoic origin of enzymatic lignin decomposition reconstructed from 31 fungal genomes.</title>
        <authorList>
            <person name="Floudas D."/>
            <person name="Binder M."/>
            <person name="Riley R."/>
            <person name="Barry K."/>
            <person name="Blanchette R.A."/>
            <person name="Henrissat B."/>
            <person name="Martinez A.T."/>
            <person name="Otillar R."/>
            <person name="Spatafora J.W."/>
            <person name="Yadav J.S."/>
            <person name="Aerts A."/>
            <person name="Benoit I."/>
            <person name="Boyd A."/>
            <person name="Carlson A."/>
            <person name="Copeland A."/>
            <person name="Coutinho P.M."/>
            <person name="de Vries R.P."/>
            <person name="Ferreira P."/>
            <person name="Findley K."/>
            <person name="Foster B."/>
            <person name="Gaskell J."/>
            <person name="Glotzer D."/>
            <person name="Gorecki P."/>
            <person name="Heitman J."/>
            <person name="Hesse C."/>
            <person name="Hori C."/>
            <person name="Igarashi K."/>
            <person name="Jurgens J.A."/>
            <person name="Kallen N."/>
            <person name="Kersten P."/>
            <person name="Kohler A."/>
            <person name="Kuees U."/>
            <person name="Kumar T.K.A."/>
            <person name="Kuo A."/>
            <person name="LaButti K."/>
            <person name="Larrondo L.F."/>
            <person name="Lindquist E."/>
            <person name="Ling A."/>
            <person name="Lombard V."/>
            <person name="Lucas S."/>
            <person name="Lundell T."/>
            <person name="Martin R."/>
            <person name="McLaughlin D.J."/>
            <person name="Morgenstern I."/>
            <person name="Morin E."/>
            <person name="Murat C."/>
            <person name="Nagy L.G."/>
            <person name="Nolan M."/>
            <person name="Ohm R.A."/>
            <person name="Patyshakuliyeva A."/>
            <person name="Rokas A."/>
            <person name="Ruiz-Duenas F.J."/>
            <person name="Sabat G."/>
            <person name="Salamov A."/>
            <person name="Samejima M."/>
            <person name="Schmutz J."/>
            <person name="Slot J.C."/>
            <person name="St John F."/>
            <person name="Stenlid J."/>
            <person name="Sun H."/>
            <person name="Sun S."/>
            <person name="Syed K."/>
            <person name="Tsang A."/>
            <person name="Wiebenga A."/>
            <person name="Young D."/>
            <person name="Pisabarro A."/>
            <person name="Eastwood D.C."/>
            <person name="Martin F."/>
            <person name="Cullen D."/>
            <person name="Grigoriev I.V."/>
            <person name="Hibbett D.S."/>
        </authorList>
    </citation>
    <scope>NUCLEOTIDE SEQUENCE</scope>
    <source>
        <strain evidence="4">FP-58527</strain>
    </source>
</reference>
<dbReference type="InParanoid" id="S8DS33"/>
<evidence type="ECO:0000256" key="2">
    <source>
        <dbReference type="SAM" id="SignalP"/>
    </source>
</evidence>
<dbReference type="PANTHER" id="PTHR34587:SF2">
    <property type="entry name" value="G-PROTEIN COUPLED RECEPTORS FAMILY 1 PROFILE DOMAIN-CONTAINING PROTEIN"/>
    <property type="match status" value="1"/>
</dbReference>
<proteinExistence type="predicted"/>
<accession>S8DS33</accession>
<dbReference type="HOGENOM" id="CLU_029378_1_4_1"/>
<dbReference type="OrthoDB" id="2336871at2759"/>
<sequence length="426" mass="40906">MFTKKALILALLSISLSASAAPAADCTITQTITAKSSATSAVFAAGGGKGGFAGGNTGTGKGATGNAGKGATGNNAGKGATGNNAGSGAATGTTGTGNSTDTTGTTGTATGNTGTGSTSTGTGSTSNNSGSGGATALQSSLSLDPSLVQSGFAQTGQSVVSDPGQVASATSTNNFINFCATTNLPLTNGTQIKTGSCNGAPMGMIAATTAMPSAKFVFPKNLDTVQANTNFTVQMAIQNLNTGFFVNPNTNYFAAPQALGSNNQVNGHSHVVIEAISSLTSTSPSDPTKFNFFKGLNNPAQNGILTAVVAGGLPAGTYKMSSINSAANHQPVLVAVAQHGSLDDAVYFTVTDNGQATGSTATGTSTGNNAGSGAAAGTSTSDSASASASAAAGATASAAAGKTTGKGTGAAAGKGATGKGKRWLWE</sequence>
<feature type="signal peptide" evidence="2">
    <location>
        <begin position="1"/>
        <end position="20"/>
    </location>
</feature>
<gene>
    <name evidence="3" type="ORF">FOMPIDRAFT_1025780</name>
</gene>
<dbReference type="InterPro" id="IPR053216">
    <property type="entry name" value="Appressorial_penetr-assoc"/>
</dbReference>
<feature type="compositionally biased region" description="Gly residues" evidence="1">
    <location>
        <begin position="404"/>
        <end position="418"/>
    </location>
</feature>
<feature type="region of interest" description="Disordered" evidence="1">
    <location>
        <begin position="397"/>
        <end position="426"/>
    </location>
</feature>
<feature type="region of interest" description="Disordered" evidence="1">
    <location>
        <begin position="86"/>
        <end position="138"/>
    </location>
</feature>
<organism evidence="3 4">
    <name type="scientific">Fomitopsis schrenkii</name>
    <name type="common">Brown rot fungus</name>
    <dbReference type="NCBI Taxonomy" id="2126942"/>
    <lineage>
        <taxon>Eukaryota</taxon>
        <taxon>Fungi</taxon>
        <taxon>Dikarya</taxon>
        <taxon>Basidiomycota</taxon>
        <taxon>Agaricomycotina</taxon>
        <taxon>Agaricomycetes</taxon>
        <taxon>Polyporales</taxon>
        <taxon>Fomitopsis</taxon>
    </lineage>
</organism>
<name>S8DS33_FOMSC</name>
<dbReference type="eggNOG" id="ENOG502QU23">
    <property type="taxonomic scope" value="Eukaryota"/>
</dbReference>